<proteinExistence type="predicted"/>
<protein>
    <recommendedName>
        <fullName evidence="5">Transposase IS116/IS110/IS902 family protein</fullName>
    </recommendedName>
</protein>
<keyword evidence="4" id="KW-1185">Reference proteome</keyword>
<keyword evidence="2" id="KW-1133">Transmembrane helix</keyword>
<dbReference type="AlphaFoldDB" id="A0A927RHK3"/>
<feature type="compositionally biased region" description="Polar residues" evidence="1">
    <location>
        <begin position="110"/>
        <end position="126"/>
    </location>
</feature>
<accession>A0A927RHK3</accession>
<feature type="transmembrane region" description="Helical" evidence="2">
    <location>
        <begin position="64"/>
        <end position="81"/>
    </location>
</feature>
<comment type="caution">
    <text evidence="3">The sequence shown here is derived from an EMBL/GenBank/DDBJ whole genome shotgun (WGS) entry which is preliminary data.</text>
</comment>
<evidence type="ECO:0000313" key="4">
    <source>
        <dbReference type="Proteomes" id="UP000638648"/>
    </source>
</evidence>
<evidence type="ECO:0008006" key="5">
    <source>
        <dbReference type="Google" id="ProtNLM"/>
    </source>
</evidence>
<reference evidence="3" key="1">
    <citation type="submission" date="2020-10" db="EMBL/GenBank/DDBJ databases">
        <title>Sequencing the genomes of 1000 actinobacteria strains.</title>
        <authorList>
            <person name="Klenk H.-P."/>
        </authorList>
    </citation>
    <scope>NUCLEOTIDE SEQUENCE</scope>
    <source>
        <strain evidence="3">DSM 45354</strain>
    </source>
</reference>
<sequence>MPGCGRRPAAGSARRLARRQNRGRGGGNPWLAATLGNIAAAAARTDTFLGARYRRLARRRGKQIAIVAIGNTLLTIAYHLLAEPEARFHDLGVDHYESRISKERHARNLATQLQAATGQRSSSATGKLSSNPKSPNSHPPLQP</sequence>
<dbReference type="Proteomes" id="UP000638648">
    <property type="component" value="Unassembled WGS sequence"/>
</dbReference>
<feature type="region of interest" description="Disordered" evidence="1">
    <location>
        <begin position="1"/>
        <end position="28"/>
    </location>
</feature>
<keyword evidence="2" id="KW-0472">Membrane</keyword>
<evidence type="ECO:0000313" key="3">
    <source>
        <dbReference type="EMBL" id="MBE1603558.1"/>
    </source>
</evidence>
<evidence type="ECO:0000256" key="2">
    <source>
        <dbReference type="SAM" id="Phobius"/>
    </source>
</evidence>
<evidence type="ECO:0000256" key="1">
    <source>
        <dbReference type="SAM" id="MobiDB-lite"/>
    </source>
</evidence>
<dbReference type="EMBL" id="JADBEM010000001">
    <property type="protein sequence ID" value="MBE1603558.1"/>
    <property type="molecule type" value="Genomic_DNA"/>
</dbReference>
<organism evidence="3 4">
    <name type="scientific">Actinopolymorpha pittospori</name>
    <dbReference type="NCBI Taxonomy" id="648752"/>
    <lineage>
        <taxon>Bacteria</taxon>
        <taxon>Bacillati</taxon>
        <taxon>Actinomycetota</taxon>
        <taxon>Actinomycetes</taxon>
        <taxon>Propionibacteriales</taxon>
        <taxon>Actinopolymorphaceae</taxon>
        <taxon>Actinopolymorpha</taxon>
    </lineage>
</organism>
<dbReference type="RefSeq" id="WP_192748342.1">
    <property type="nucleotide sequence ID" value="NZ_BAABJL010000066.1"/>
</dbReference>
<feature type="compositionally biased region" description="Low complexity" evidence="1">
    <location>
        <begin position="127"/>
        <end position="136"/>
    </location>
</feature>
<name>A0A927RHK3_9ACTN</name>
<gene>
    <name evidence="3" type="ORF">HEB94_000406</name>
</gene>
<keyword evidence="2" id="KW-0812">Transmembrane</keyword>
<feature type="region of interest" description="Disordered" evidence="1">
    <location>
        <begin position="110"/>
        <end position="143"/>
    </location>
</feature>